<protein>
    <submittedName>
        <fullName evidence="2">Uncharacterized protein</fullName>
    </submittedName>
</protein>
<feature type="compositionally biased region" description="Polar residues" evidence="1">
    <location>
        <begin position="1"/>
        <end position="12"/>
    </location>
</feature>
<evidence type="ECO:0000313" key="2">
    <source>
        <dbReference type="EMBL" id="MBW0578628.1"/>
    </source>
</evidence>
<keyword evidence="3" id="KW-1185">Reference proteome</keyword>
<organism evidence="2 3">
    <name type="scientific">Austropuccinia psidii MF-1</name>
    <dbReference type="NCBI Taxonomy" id="1389203"/>
    <lineage>
        <taxon>Eukaryota</taxon>
        <taxon>Fungi</taxon>
        <taxon>Dikarya</taxon>
        <taxon>Basidiomycota</taxon>
        <taxon>Pucciniomycotina</taxon>
        <taxon>Pucciniomycetes</taxon>
        <taxon>Pucciniales</taxon>
        <taxon>Sphaerophragmiaceae</taxon>
        <taxon>Austropuccinia</taxon>
    </lineage>
</organism>
<feature type="region of interest" description="Disordered" evidence="1">
    <location>
        <begin position="99"/>
        <end position="149"/>
    </location>
</feature>
<evidence type="ECO:0000256" key="1">
    <source>
        <dbReference type="SAM" id="MobiDB-lite"/>
    </source>
</evidence>
<comment type="caution">
    <text evidence="2">The sequence shown here is derived from an EMBL/GenBank/DDBJ whole genome shotgun (WGS) entry which is preliminary data.</text>
</comment>
<dbReference type="AlphaFoldDB" id="A0A9Q3PYC5"/>
<dbReference type="Proteomes" id="UP000765509">
    <property type="component" value="Unassembled WGS sequence"/>
</dbReference>
<sequence length="149" mass="16459">MGESPSDLSISESRIEIDTSPVPRGLMTKEPFKGPEEVEVTTPSNKMNLDQEIQVINPKDKNVSPEERHKWRIPELQTVPKGNSGNIPVSVQGLVCGRKTEGVGTSSSPLDRENELLYSSKEDLGPRNDWEPSEGLDTHVLQRTSPKGK</sequence>
<reference evidence="2" key="1">
    <citation type="submission" date="2021-03" db="EMBL/GenBank/DDBJ databases">
        <title>Draft genome sequence of rust myrtle Austropuccinia psidii MF-1, a brazilian biotype.</title>
        <authorList>
            <person name="Quecine M.C."/>
            <person name="Pachon D.M.R."/>
            <person name="Bonatelli M.L."/>
            <person name="Correr F.H."/>
            <person name="Franceschini L.M."/>
            <person name="Leite T.F."/>
            <person name="Margarido G.R.A."/>
            <person name="Almeida C.A."/>
            <person name="Ferrarezi J.A."/>
            <person name="Labate C.A."/>
        </authorList>
    </citation>
    <scope>NUCLEOTIDE SEQUENCE</scope>
    <source>
        <strain evidence="2">MF-1</strain>
    </source>
</reference>
<accession>A0A9Q3PYC5</accession>
<gene>
    <name evidence="2" type="ORF">O181_118343</name>
</gene>
<dbReference type="EMBL" id="AVOT02103213">
    <property type="protein sequence ID" value="MBW0578628.1"/>
    <property type="molecule type" value="Genomic_DNA"/>
</dbReference>
<name>A0A9Q3PYC5_9BASI</name>
<proteinExistence type="predicted"/>
<evidence type="ECO:0000313" key="3">
    <source>
        <dbReference type="Proteomes" id="UP000765509"/>
    </source>
</evidence>
<feature type="compositionally biased region" description="Basic and acidic residues" evidence="1">
    <location>
        <begin position="110"/>
        <end position="130"/>
    </location>
</feature>
<feature type="region of interest" description="Disordered" evidence="1">
    <location>
        <begin position="1"/>
        <end position="47"/>
    </location>
</feature>